<evidence type="ECO:0000313" key="7">
    <source>
        <dbReference type="Proteomes" id="UP001549164"/>
    </source>
</evidence>
<name>A0ABV2IHK5_9HYPH</name>
<sequence>MHNNNQNIVYRLVTAFGAWGIVTFARLLTAVQPFWQGADPTRQKTCVYFANHVSHGDFVLIWATLPKRLRYRTRPVAGADYWRKNRLRRFIGEGIFNSVLIARTPQAHGSHPIAQMTEALDEGASLIVFPEGTRNLNDTDLLAFKSGLFRLAQARPEIELVPVWIDNLNRVLPKGAFVPVPLMCRVVFGAPLVLQDNETKPDFLDRARKALLALRPGVEKP</sequence>
<keyword evidence="3 6" id="KW-0012">Acyltransferase</keyword>
<evidence type="ECO:0000256" key="3">
    <source>
        <dbReference type="ARBA" id="ARBA00023315"/>
    </source>
</evidence>
<dbReference type="InterPro" id="IPR002123">
    <property type="entry name" value="Plipid/glycerol_acylTrfase"/>
</dbReference>
<keyword evidence="7" id="KW-1185">Reference proteome</keyword>
<dbReference type="EMBL" id="JBEPLY010000020">
    <property type="protein sequence ID" value="MET3602079.1"/>
    <property type="molecule type" value="Genomic_DNA"/>
</dbReference>
<dbReference type="CDD" id="cd07989">
    <property type="entry name" value="LPLAT_AGPAT-like"/>
    <property type="match status" value="1"/>
</dbReference>
<gene>
    <name evidence="6" type="ORF">ABID12_004046</name>
</gene>
<dbReference type="SUPFAM" id="SSF69593">
    <property type="entry name" value="Glycerol-3-phosphate (1)-acyltransferase"/>
    <property type="match status" value="1"/>
</dbReference>
<evidence type="ECO:0000256" key="1">
    <source>
        <dbReference type="ARBA" id="ARBA00005189"/>
    </source>
</evidence>
<accession>A0ABV2IHK5</accession>
<feature type="domain" description="Phospholipid/glycerol acyltransferase" evidence="5">
    <location>
        <begin position="46"/>
        <end position="168"/>
    </location>
</feature>
<keyword evidence="4" id="KW-1133">Transmembrane helix</keyword>
<comment type="caution">
    <text evidence="6">The sequence shown here is derived from an EMBL/GenBank/DDBJ whole genome shotgun (WGS) entry which is preliminary data.</text>
</comment>
<dbReference type="Proteomes" id="UP001549164">
    <property type="component" value="Unassembled WGS sequence"/>
</dbReference>
<dbReference type="SMART" id="SM00563">
    <property type="entry name" value="PlsC"/>
    <property type="match status" value="1"/>
</dbReference>
<organism evidence="6 7">
    <name type="scientific">Martelella mangrovi</name>
    <dbReference type="NCBI Taxonomy" id="1397477"/>
    <lineage>
        <taxon>Bacteria</taxon>
        <taxon>Pseudomonadati</taxon>
        <taxon>Pseudomonadota</taxon>
        <taxon>Alphaproteobacteria</taxon>
        <taxon>Hyphomicrobiales</taxon>
        <taxon>Aurantimonadaceae</taxon>
        <taxon>Martelella</taxon>
    </lineage>
</organism>
<evidence type="ECO:0000256" key="2">
    <source>
        <dbReference type="ARBA" id="ARBA00022679"/>
    </source>
</evidence>
<feature type="transmembrane region" description="Helical" evidence="4">
    <location>
        <begin position="12"/>
        <end position="35"/>
    </location>
</feature>
<evidence type="ECO:0000256" key="4">
    <source>
        <dbReference type="SAM" id="Phobius"/>
    </source>
</evidence>
<dbReference type="Pfam" id="PF01553">
    <property type="entry name" value="Acyltransferase"/>
    <property type="match status" value="1"/>
</dbReference>
<dbReference type="PANTHER" id="PTHR10434">
    <property type="entry name" value="1-ACYL-SN-GLYCEROL-3-PHOSPHATE ACYLTRANSFERASE"/>
    <property type="match status" value="1"/>
</dbReference>
<keyword evidence="4" id="KW-0472">Membrane</keyword>
<protein>
    <submittedName>
        <fullName evidence="6">1-acyl-sn-glycerol-3-phosphate acyltransferase</fullName>
    </submittedName>
</protein>
<dbReference type="PANTHER" id="PTHR10434:SF11">
    <property type="entry name" value="1-ACYL-SN-GLYCEROL-3-PHOSPHATE ACYLTRANSFERASE"/>
    <property type="match status" value="1"/>
</dbReference>
<evidence type="ECO:0000259" key="5">
    <source>
        <dbReference type="SMART" id="SM00563"/>
    </source>
</evidence>
<reference evidence="6 7" key="1">
    <citation type="submission" date="2024-06" db="EMBL/GenBank/DDBJ databases">
        <title>Genomic Encyclopedia of Type Strains, Phase IV (KMG-IV): sequencing the most valuable type-strain genomes for metagenomic binning, comparative biology and taxonomic classification.</title>
        <authorList>
            <person name="Goeker M."/>
        </authorList>
    </citation>
    <scope>NUCLEOTIDE SEQUENCE [LARGE SCALE GENOMIC DNA]</scope>
    <source>
        <strain evidence="6 7">DSM 28102</strain>
    </source>
</reference>
<keyword evidence="4" id="KW-0812">Transmembrane</keyword>
<proteinExistence type="predicted"/>
<evidence type="ECO:0000313" key="6">
    <source>
        <dbReference type="EMBL" id="MET3602079.1"/>
    </source>
</evidence>
<keyword evidence="2" id="KW-0808">Transferase</keyword>
<dbReference type="GO" id="GO:0016746">
    <property type="term" value="F:acyltransferase activity"/>
    <property type="evidence" value="ECO:0007669"/>
    <property type="project" value="UniProtKB-KW"/>
</dbReference>
<comment type="pathway">
    <text evidence="1">Lipid metabolism.</text>
</comment>
<dbReference type="RefSeq" id="WP_354435841.1">
    <property type="nucleotide sequence ID" value="NZ_JBEPLY010000020.1"/>
</dbReference>